<dbReference type="EMBL" id="KQ246704">
    <property type="protein sequence ID" value="KNC72653.1"/>
    <property type="molecule type" value="Genomic_DNA"/>
</dbReference>
<proteinExistence type="predicted"/>
<feature type="non-terminal residue" evidence="2">
    <location>
        <position position="1"/>
    </location>
</feature>
<feature type="compositionally biased region" description="Polar residues" evidence="1">
    <location>
        <begin position="26"/>
        <end position="35"/>
    </location>
</feature>
<protein>
    <submittedName>
        <fullName evidence="2">Uncharacterized protein</fullName>
    </submittedName>
</protein>
<dbReference type="AlphaFoldDB" id="A0A0L0F968"/>
<name>A0A0L0F968_9EUKA</name>
<evidence type="ECO:0000313" key="2">
    <source>
        <dbReference type="EMBL" id="KNC72653.1"/>
    </source>
</evidence>
<feature type="non-terminal residue" evidence="2">
    <location>
        <position position="56"/>
    </location>
</feature>
<dbReference type="RefSeq" id="XP_014146555.1">
    <property type="nucleotide sequence ID" value="XM_014291080.1"/>
</dbReference>
<keyword evidence="3" id="KW-1185">Reference proteome</keyword>
<organism evidence="2 3">
    <name type="scientific">Sphaeroforma arctica JP610</name>
    <dbReference type="NCBI Taxonomy" id="667725"/>
    <lineage>
        <taxon>Eukaryota</taxon>
        <taxon>Ichthyosporea</taxon>
        <taxon>Ichthyophonida</taxon>
        <taxon>Sphaeroforma</taxon>
    </lineage>
</organism>
<dbReference type="GeneID" id="25915292"/>
<accession>A0A0L0F968</accession>
<reference evidence="2 3" key="1">
    <citation type="submission" date="2011-02" db="EMBL/GenBank/DDBJ databases">
        <title>The Genome Sequence of Sphaeroforma arctica JP610.</title>
        <authorList>
            <consortium name="The Broad Institute Genome Sequencing Platform"/>
            <person name="Russ C."/>
            <person name="Cuomo C."/>
            <person name="Young S.K."/>
            <person name="Zeng Q."/>
            <person name="Gargeya S."/>
            <person name="Alvarado L."/>
            <person name="Berlin A."/>
            <person name="Chapman S.B."/>
            <person name="Chen Z."/>
            <person name="Freedman E."/>
            <person name="Gellesch M."/>
            <person name="Goldberg J."/>
            <person name="Griggs A."/>
            <person name="Gujja S."/>
            <person name="Heilman E."/>
            <person name="Heiman D."/>
            <person name="Howarth C."/>
            <person name="Mehta T."/>
            <person name="Neiman D."/>
            <person name="Pearson M."/>
            <person name="Roberts A."/>
            <person name="Saif S."/>
            <person name="Shea T."/>
            <person name="Shenoy N."/>
            <person name="Sisk P."/>
            <person name="Stolte C."/>
            <person name="Sykes S."/>
            <person name="White J."/>
            <person name="Yandava C."/>
            <person name="Burger G."/>
            <person name="Gray M.W."/>
            <person name="Holland P.W.H."/>
            <person name="King N."/>
            <person name="Lang F.B.F."/>
            <person name="Roger A.J."/>
            <person name="Ruiz-Trillo I."/>
            <person name="Haas B."/>
            <person name="Nusbaum C."/>
            <person name="Birren B."/>
        </authorList>
    </citation>
    <scope>NUCLEOTIDE SEQUENCE [LARGE SCALE GENOMIC DNA]</scope>
    <source>
        <strain evidence="2 3">JP610</strain>
    </source>
</reference>
<evidence type="ECO:0000313" key="3">
    <source>
        <dbReference type="Proteomes" id="UP000054560"/>
    </source>
</evidence>
<feature type="region of interest" description="Disordered" evidence="1">
    <location>
        <begin position="26"/>
        <end position="56"/>
    </location>
</feature>
<evidence type="ECO:0000256" key="1">
    <source>
        <dbReference type="SAM" id="MobiDB-lite"/>
    </source>
</evidence>
<feature type="compositionally biased region" description="Polar residues" evidence="1">
    <location>
        <begin position="45"/>
        <end position="56"/>
    </location>
</feature>
<sequence length="56" mass="6035">GTHNGSAMTLKRTGSSLHDYAAANYTQPTTHQPSLSDYCRPIHATRTSSPCENSGR</sequence>
<gene>
    <name evidence="2" type="ORF">SARC_14788</name>
</gene>
<dbReference type="Proteomes" id="UP000054560">
    <property type="component" value="Unassembled WGS sequence"/>
</dbReference>